<organism evidence="1 2">
    <name type="scientific">Gossypium laxum</name>
    <dbReference type="NCBI Taxonomy" id="34288"/>
    <lineage>
        <taxon>Eukaryota</taxon>
        <taxon>Viridiplantae</taxon>
        <taxon>Streptophyta</taxon>
        <taxon>Embryophyta</taxon>
        <taxon>Tracheophyta</taxon>
        <taxon>Spermatophyta</taxon>
        <taxon>Magnoliopsida</taxon>
        <taxon>eudicotyledons</taxon>
        <taxon>Gunneridae</taxon>
        <taxon>Pentapetalae</taxon>
        <taxon>rosids</taxon>
        <taxon>malvids</taxon>
        <taxon>Malvales</taxon>
        <taxon>Malvaceae</taxon>
        <taxon>Malvoideae</taxon>
        <taxon>Gossypium</taxon>
    </lineage>
</organism>
<dbReference type="AlphaFoldDB" id="A0A7J8Z6U2"/>
<name>A0A7J8Z6U2_9ROSI</name>
<accession>A0A7J8Z6U2</accession>
<sequence length="19" mass="2104">MLEFIAMIMASTQMLKSSA</sequence>
<protein>
    <submittedName>
        <fullName evidence="1">Uncharacterized protein</fullName>
    </submittedName>
</protein>
<reference evidence="1 2" key="1">
    <citation type="journal article" date="2019" name="Genome Biol. Evol.">
        <title>Insights into the evolution of the New World diploid cottons (Gossypium, subgenus Houzingenia) based on genome sequencing.</title>
        <authorList>
            <person name="Grover C.E."/>
            <person name="Arick M.A. 2nd"/>
            <person name="Thrash A."/>
            <person name="Conover J.L."/>
            <person name="Sanders W.S."/>
            <person name="Peterson D.G."/>
            <person name="Frelichowski J.E."/>
            <person name="Scheffler J.A."/>
            <person name="Scheffler B.E."/>
            <person name="Wendel J.F."/>
        </authorList>
    </citation>
    <scope>NUCLEOTIDE SEQUENCE [LARGE SCALE GENOMIC DNA]</scope>
    <source>
        <strain evidence="1">4</strain>
        <tissue evidence="1">Leaf</tissue>
    </source>
</reference>
<gene>
    <name evidence="1" type="ORF">Golax_019541</name>
</gene>
<dbReference type="EMBL" id="JABEZV010000003">
    <property type="protein sequence ID" value="MBA0707501.1"/>
    <property type="molecule type" value="Genomic_DNA"/>
</dbReference>
<comment type="caution">
    <text evidence="1">The sequence shown here is derived from an EMBL/GenBank/DDBJ whole genome shotgun (WGS) entry which is preliminary data.</text>
</comment>
<evidence type="ECO:0000313" key="1">
    <source>
        <dbReference type="EMBL" id="MBA0707501.1"/>
    </source>
</evidence>
<proteinExistence type="predicted"/>
<evidence type="ECO:0000313" key="2">
    <source>
        <dbReference type="Proteomes" id="UP000593574"/>
    </source>
</evidence>
<keyword evidence="2" id="KW-1185">Reference proteome</keyword>
<dbReference type="Proteomes" id="UP000593574">
    <property type="component" value="Unassembled WGS sequence"/>
</dbReference>